<keyword evidence="2" id="KW-1277">Toxin-antitoxin system</keyword>
<dbReference type="GO" id="GO:0016787">
    <property type="term" value="F:hydrolase activity"/>
    <property type="evidence" value="ECO:0007669"/>
    <property type="project" value="UniProtKB-KW"/>
</dbReference>
<comment type="similarity">
    <text evidence="7">Belongs to the PINc/VapC protein family.</text>
</comment>
<evidence type="ECO:0000256" key="2">
    <source>
        <dbReference type="ARBA" id="ARBA00022649"/>
    </source>
</evidence>
<dbReference type="Proteomes" id="UP000177383">
    <property type="component" value="Unassembled WGS sequence"/>
</dbReference>
<proteinExistence type="inferred from homology"/>
<evidence type="ECO:0000256" key="6">
    <source>
        <dbReference type="ARBA" id="ARBA00022842"/>
    </source>
</evidence>
<keyword evidence="3" id="KW-0540">Nuclease</keyword>
<keyword evidence="6" id="KW-0460">Magnesium</keyword>
<dbReference type="SUPFAM" id="SSF88723">
    <property type="entry name" value="PIN domain-like"/>
    <property type="match status" value="1"/>
</dbReference>
<comment type="cofactor">
    <cofactor evidence="1">
        <name>Mg(2+)</name>
        <dbReference type="ChEBI" id="CHEBI:18420"/>
    </cofactor>
</comment>
<evidence type="ECO:0000313" key="10">
    <source>
        <dbReference type="Proteomes" id="UP000177383"/>
    </source>
</evidence>
<dbReference type="PANTHER" id="PTHR33653:SF1">
    <property type="entry name" value="RIBONUCLEASE VAPC2"/>
    <property type="match status" value="1"/>
</dbReference>
<dbReference type="Pfam" id="PF01850">
    <property type="entry name" value="PIN"/>
    <property type="match status" value="1"/>
</dbReference>
<evidence type="ECO:0000256" key="3">
    <source>
        <dbReference type="ARBA" id="ARBA00022722"/>
    </source>
</evidence>
<feature type="domain" description="PIN" evidence="8">
    <location>
        <begin position="5"/>
        <end position="113"/>
    </location>
</feature>
<keyword evidence="5" id="KW-0378">Hydrolase</keyword>
<dbReference type="AlphaFoldDB" id="A0A1F5ZPT1"/>
<dbReference type="InterPro" id="IPR029060">
    <property type="entry name" value="PIN-like_dom_sf"/>
</dbReference>
<reference evidence="9 10" key="1">
    <citation type="journal article" date="2016" name="Nat. Commun.">
        <title>Thousands of microbial genomes shed light on interconnected biogeochemical processes in an aquifer system.</title>
        <authorList>
            <person name="Anantharaman K."/>
            <person name="Brown C.T."/>
            <person name="Hug L.A."/>
            <person name="Sharon I."/>
            <person name="Castelle C.J."/>
            <person name="Probst A.J."/>
            <person name="Thomas B.C."/>
            <person name="Singh A."/>
            <person name="Wilkins M.J."/>
            <person name="Karaoz U."/>
            <person name="Brodie E.L."/>
            <person name="Williams K.H."/>
            <person name="Hubbard S.S."/>
            <person name="Banfield J.F."/>
        </authorList>
    </citation>
    <scope>NUCLEOTIDE SEQUENCE [LARGE SCALE GENOMIC DNA]</scope>
</reference>
<gene>
    <name evidence="9" type="ORF">A2773_03485</name>
</gene>
<dbReference type="CDD" id="cd18741">
    <property type="entry name" value="PIN_VapC4-5_FitB-like"/>
    <property type="match status" value="1"/>
</dbReference>
<dbReference type="PANTHER" id="PTHR33653">
    <property type="entry name" value="RIBONUCLEASE VAPC2"/>
    <property type="match status" value="1"/>
</dbReference>
<name>A0A1F5ZPT1_9BACT</name>
<protein>
    <recommendedName>
        <fullName evidence="8">PIN domain-containing protein</fullName>
    </recommendedName>
</protein>
<accession>A0A1F5ZPT1</accession>
<evidence type="ECO:0000259" key="8">
    <source>
        <dbReference type="Pfam" id="PF01850"/>
    </source>
</evidence>
<dbReference type="GO" id="GO:0004518">
    <property type="term" value="F:nuclease activity"/>
    <property type="evidence" value="ECO:0007669"/>
    <property type="project" value="UniProtKB-KW"/>
</dbReference>
<dbReference type="InterPro" id="IPR050556">
    <property type="entry name" value="Type_II_TA_system_RNase"/>
</dbReference>
<evidence type="ECO:0000256" key="4">
    <source>
        <dbReference type="ARBA" id="ARBA00022723"/>
    </source>
</evidence>
<keyword evidence="4" id="KW-0479">Metal-binding</keyword>
<evidence type="ECO:0000313" key="9">
    <source>
        <dbReference type="EMBL" id="OGG14334.1"/>
    </source>
</evidence>
<dbReference type="STRING" id="1798375.A2773_03485"/>
<dbReference type="GO" id="GO:0046872">
    <property type="term" value="F:metal ion binding"/>
    <property type="evidence" value="ECO:0007669"/>
    <property type="project" value="UniProtKB-KW"/>
</dbReference>
<evidence type="ECO:0000256" key="5">
    <source>
        <dbReference type="ARBA" id="ARBA00022801"/>
    </source>
</evidence>
<dbReference type="InterPro" id="IPR002716">
    <property type="entry name" value="PIN_dom"/>
</dbReference>
<evidence type="ECO:0000256" key="7">
    <source>
        <dbReference type="ARBA" id="ARBA00038093"/>
    </source>
</evidence>
<sequence length="130" mass="15089">MKVFLLDSDILMDFFKKKSFAERLLAELYKKGKLATSILSVSELCSGWNKEQTKFFVPLLFDLVDIYFIDKKIAQLAGKFRFEFKKKGINLPVIDTLIASTAIQNKLTLVTRNIKDYPMKELKIYKIPEV</sequence>
<organism evidence="9 10">
    <name type="scientific">Candidatus Gottesmanbacteria bacterium RIFCSPHIGHO2_01_FULL_39_10</name>
    <dbReference type="NCBI Taxonomy" id="1798375"/>
    <lineage>
        <taxon>Bacteria</taxon>
        <taxon>Candidatus Gottesmaniibacteriota</taxon>
    </lineage>
</organism>
<evidence type="ECO:0000256" key="1">
    <source>
        <dbReference type="ARBA" id="ARBA00001946"/>
    </source>
</evidence>
<dbReference type="Gene3D" id="3.40.50.1010">
    <property type="entry name" value="5'-nuclease"/>
    <property type="match status" value="1"/>
</dbReference>
<comment type="caution">
    <text evidence="9">The sequence shown here is derived from an EMBL/GenBank/DDBJ whole genome shotgun (WGS) entry which is preliminary data.</text>
</comment>
<dbReference type="EMBL" id="MFJE01000021">
    <property type="protein sequence ID" value="OGG14334.1"/>
    <property type="molecule type" value="Genomic_DNA"/>
</dbReference>